<evidence type="ECO:0000313" key="3">
    <source>
        <dbReference type="Proteomes" id="UP000011939"/>
    </source>
</evidence>
<keyword evidence="1" id="KW-0812">Transmembrane</keyword>
<dbReference type="AlphaFoldDB" id="M5IPV0"/>
<gene>
    <name evidence="2" type="ORF">CSUNSWCD_2267</name>
</gene>
<dbReference type="PATRIC" id="fig|1244083.3.peg.1512"/>
<dbReference type="EMBL" id="AMZQ01000008">
    <property type="protein sequence ID" value="EKU11144.1"/>
    <property type="molecule type" value="Genomic_DNA"/>
</dbReference>
<reference evidence="2 3" key="1">
    <citation type="journal article" date="2013" name="Genome Announc.">
        <title>Genome Sequence of Campylobacter showae UNSWCD, Isolated from a Patient with Crohn's Disease.</title>
        <authorList>
            <person name="Tay A.P."/>
            <person name="Kaakoush N.O."/>
            <person name="Deshpande N.P."/>
            <person name="Chen Z."/>
            <person name="Mitchell H."/>
            <person name="Wilkins M.R."/>
        </authorList>
    </citation>
    <scope>NUCLEOTIDE SEQUENCE [LARGE SCALE GENOMIC DNA]</scope>
    <source>
        <strain evidence="2 3">CSUNSWCD</strain>
    </source>
</reference>
<evidence type="ECO:0000313" key="2">
    <source>
        <dbReference type="EMBL" id="EKU11144.1"/>
    </source>
</evidence>
<accession>M5IPV0</accession>
<dbReference type="STRING" id="1244083.CSUNSWCD_2267"/>
<keyword evidence="1" id="KW-0472">Membrane</keyword>
<comment type="caution">
    <text evidence="2">The sequence shown here is derived from an EMBL/GenBank/DDBJ whole genome shotgun (WGS) entry which is preliminary data.</text>
</comment>
<sequence>MPYSFKFSQICLDLNFSRIFQIPHPKFHSNLTVLWLRFRKFNEAKGSNLHALLKIFKTVLYAALFLGLYLLADKYGLFAKFIN</sequence>
<feature type="transmembrane region" description="Helical" evidence="1">
    <location>
        <begin position="51"/>
        <end position="72"/>
    </location>
</feature>
<dbReference type="Proteomes" id="UP000011939">
    <property type="component" value="Unassembled WGS sequence"/>
</dbReference>
<proteinExistence type="predicted"/>
<evidence type="ECO:0000256" key="1">
    <source>
        <dbReference type="SAM" id="Phobius"/>
    </source>
</evidence>
<organism evidence="2 3">
    <name type="scientific">Campylobacter showae CSUNSWCD</name>
    <dbReference type="NCBI Taxonomy" id="1244083"/>
    <lineage>
        <taxon>Bacteria</taxon>
        <taxon>Pseudomonadati</taxon>
        <taxon>Campylobacterota</taxon>
        <taxon>Epsilonproteobacteria</taxon>
        <taxon>Campylobacterales</taxon>
        <taxon>Campylobacteraceae</taxon>
        <taxon>Campylobacter</taxon>
    </lineage>
</organism>
<name>M5IPV0_9BACT</name>
<protein>
    <submittedName>
        <fullName evidence="2">Uncharacterized protein</fullName>
    </submittedName>
</protein>
<keyword evidence="1" id="KW-1133">Transmembrane helix</keyword>